<gene>
    <name evidence="1" type="ORF">SAMN04489717_1238</name>
</gene>
<accession>A0A1H1NHS5</accession>
<organism evidence="1 2">
    <name type="scientific">Actinopolymorpha singaporensis</name>
    <dbReference type="NCBI Taxonomy" id="117157"/>
    <lineage>
        <taxon>Bacteria</taxon>
        <taxon>Bacillati</taxon>
        <taxon>Actinomycetota</taxon>
        <taxon>Actinomycetes</taxon>
        <taxon>Propionibacteriales</taxon>
        <taxon>Actinopolymorphaceae</taxon>
        <taxon>Actinopolymorpha</taxon>
    </lineage>
</organism>
<reference evidence="1 2" key="1">
    <citation type="submission" date="2016-10" db="EMBL/GenBank/DDBJ databases">
        <authorList>
            <person name="de Groot N.N."/>
        </authorList>
    </citation>
    <scope>NUCLEOTIDE SEQUENCE [LARGE SCALE GENOMIC DNA]</scope>
    <source>
        <strain evidence="1 2">DSM 22024</strain>
    </source>
</reference>
<name>A0A1H1NHS5_9ACTN</name>
<dbReference type="RefSeq" id="WP_157728265.1">
    <property type="nucleotide sequence ID" value="NZ_LT629732.1"/>
</dbReference>
<keyword evidence="2" id="KW-1185">Reference proteome</keyword>
<dbReference type="EMBL" id="LT629732">
    <property type="protein sequence ID" value="SDR98295.1"/>
    <property type="molecule type" value="Genomic_DNA"/>
</dbReference>
<evidence type="ECO:0000313" key="1">
    <source>
        <dbReference type="EMBL" id="SDR98295.1"/>
    </source>
</evidence>
<dbReference type="OrthoDB" id="3830084at2"/>
<dbReference type="Proteomes" id="UP000198983">
    <property type="component" value="Chromosome I"/>
</dbReference>
<dbReference type="AlphaFoldDB" id="A0A1H1NHS5"/>
<dbReference type="STRING" id="117157.SAMN04489717_1238"/>
<sequence>MSGLSRAYGGTRIAVRGRRHVHAGATAYVLDRRLSGYDSYRPAVLLLTGSRPAEPPAGSTQVTCRATRVRVLTLDDVTLVCPLGARGASGTDARPDYPPESWPESWEGTLVLPESRRRVGVPADLAAALAAAGVDADQVGEGHLRHLVGYVTEAGPGPTRAARVSAAVSAVRREVGGRPG</sequence>
<protein>
    <submittedName>
        <fullName evidence="1">Uncharacterized protein</fullName>
    </submittedName>
</protein>
<evidence type="ECO:0000313" key="2">
    <source>
        <dbReference type="Proteomes" id="UP000198983"/>
    </source>
</evidence>
<proteinExistence type="predicted"/>